<dbReference type="EMBL" id="BARS01036361">
    <property type="protein sequence ID" value="GAG14876.1"/>
    <property type="molecule type" value="Genomic_DNA"/>
</dbReference>
<sequence>SDIEDFNINMSAGSMNFTAKGVETLLSNLNFNTVEGSKVIFVTSKSLVKGKVIKTTKMITDFEGESLEQEEDFEKRIKAEMLAQNPNMEKNIEKAGRYVMITKTRNGKYSYAPIKTARLDKTDLNQIFGEMLLAAKEVRKNNFAKPKKGSKEKRIEDKSQRLKLSDKFGGLTLAEWNAQINDEFFIAGIPGYNFEINVTTNGHLNLSVYDIKKQERLDVYIDKYETIENYSGADNQIELLDTLLKLAKDTAGSIEYG</sequence>
<proteinExistence type="predicted"/>
<reference evidence="1" key="1">
    <citation type="journal article" date="2014" name="Front. Microbiol.">
        <title>High frequency of phylogenetically diverse reductive dehalogenase-homologous genes in deep subseafloor sedimentary metagenomes.</title>
        <authorList>
            <person name="Kawai M."/>
            <person name="Futagami T."/>
            <person name="Toyoda A."/>
            <person name="Takaki Y."/>
            <person name="Nishi S."/>
            <person name="Hori S."/>
            <person name="Arai W."/>
            <person name="Tsubouchi T."/>
            <person name="Morono Y."/>
            <person name="Uchiyama I."/>
            <person name="Ito T."/>
            <person name="Fujiyama A."/>
            <person name="Inagaki F."/>
            <person name="Takami H."/>
        </authorList>
    </citation>
    <scope>NUCLEOTIDE SEQUENCE</scope>
    <source>
        <strain evidence="1">Expedition CK06-06</strain>
    </source>
</reference>
<dbReference type="AlphaFoldDB" id="X0WQC1"/>
<protein>
    <submittedName>
        <fullName evidence="1">Uncharacterized protein</fullName>
    </submittedName>
</protein>
<organism evidence="1">
    <name type="scientific">marine sediment metagenome</name>
    <dbReference type="NCBI Taxonomy" id="412755"/>
    <lineage>
        <taxon>unclassified sequences</taxon>
        <taxon>metagenomes</taxon>
        <taxon>ecological metagenomes</taxon>
    </lineage>
</organism>
<feature type="non-terminal residue" evidence="1">
    <location>
        <position position="1"/>
    </location>
</feature>
<accession>X0WQC1</accession>
<evidence type="ECO:0000313" key="1">
    <source>
        <dbReference type="EMBL" id="GAG14876.1"/>
    </source>
</evidence>
<comment type="caution">
    <text evidence="1">The sequence shown here is derived from an EMBL/GenBank/DDBJ whole genome shotgun (WGS) entry which is preliminary data.</text>
</comment>
<feature type="non-terminal residue" evidence="1">
    <location>
        <position position="257"/>
    </location>
</feature>
<name>X0WQC1_9ZZZZ</name>
<gene>
    <name evidence="1" type="ORF">S01H1_55907</name>
</gene>